<dbReference type="PANTHER" id="PTHR47962:SF7">
    <property type="entry name" value="MITOCHONDRIAL ATP-DEPENDENT HELICASE IRC3-RELATED"/>
    <property type="match status" value="1"/>
</dbReference>
<dbReference type="Proteomes" id="UP000218628">
    <property type="component" value="Chromosome"/>
</dbReference>
<organism evidence="3 4">
    <name type="scientific">Rothia mucilaginosa</name>
    <dbReference type="NCBI Taxonomy" id="43675"/>
    <lineage>
        <taxon>Bacteria</taxon>
        <taxon>Bacillati</taxon>
        <taxon>Actinomycetota</taxon>
        <taxon>Actinomycetes</taxon>
        <taxon>Micrococcales</taxon>
        <taxon>Micrococcaceae</taxon>
        <taxon>Rothia</taxon>
    </lineage>
</organism>
<dbReference type="CDD" id="cd09203">
    <property type="entry name" value="PLDc_N_DEXD_b1"/>
    <property type="match status" value="1"/>
</dbReference>
<evidence type="ECO:0000259" key="2">
    <source>
        <dbReference type="PROSITE" id="PS51194"/>
    </source>
</evidence>
<feature type="domain" description="Helicase ATP-binding" evidence="1">
    <location>
        <begin position="334"/>
        <end position="489"/>
    </location>
</feature>
<dbReference type="InterPro" id="IPR027417">
    <property type="entry name" value="P-loop_NTPase"/>
</dbReference>
<dbReference type="Gene3D" id="3.30.870.10">
    <property type="entry name" value="Endonuclease Chain A"/>
    <property type="match status" value="1"/>
</dbReference>
<sequence length="1075" mass="121701">MTTTDETLPLGLYEHLKSASLMSRTIPEGAQWQEEILEKDDYNIPELLTQFFATQLAPALESLKTPADQVELINRMMELLPQDAEEQNDSLLTDDDSNVIQMRELALTDAKTTRPDIPLSDVALMTNTSKDLNLNTEIQKELESADRVDLLCSFLKMSGVNSLSEQLKAIKNRGIPFRIITTTYMGATDRKAIDRLVEEYDAEVKISYQGDSTRLHAKAWLFHRNTGMSTGYVGSSNLSSAALTDGLEWNVRISNPITPGLIRQFEGLFESYWKSGDFTLYTASDQEKQELDTALAKADITGRKSKGLEYDIDSSLLDVHPFPHQVRMLEEMQNARSKGRHRNLAVAATGTGKTVFSALDYKRLCEQYGKKLKLLFIAHRKEILDQARRTFGDVMLKGNFGELLTGGKKPEYNEAVFATVQTLSGAALESYAPDYFDVIIMDECHHIKAASWDKVFNYFEPREFIGLTATPEREDGVNIADKYFDGYVATSIRLWDALEDHLLVPFQYFGIADGTDLRRINVRSGKYDENALENLYTKDEAERRLRIIVEELREKVDNPLRMKALGFCVSVKHAEYMAQKFNEVGIPADFLVGTDSAERRAEVMKNLADETHELTTIFTVDLFNEGVDIPSVDTLLMLRPTQSLTLFLQQLGRGLRRAPLKSVLTVLDFVGHQNKNFMIHSKYRAFARQGTLTEQDVKNPELPAGCHFHLDELTQKQVIKKIRESLRMNQSALIDTAKSYLEDMRRNSTELDIRPTVIDFINRYGLGLPQIYGRSSKVTLPGVTKPVTTTWTSLQAASGLYPDLVVPFQDNVAVETNKRAKALTHVHDTFRINAYLELLNTDILEQDMTEEQRRHAWMLLFSIWPKAKWDGSSEKFSLDEGLATLRKNRGMLQEMESVWNFNAGTDTTSTLPLFEGEGIPLRTHALYSREELFAGLGGQEENFKVPGGVVNGVVPFDPTNTTALLVTLEKSEKHFSPATMYKDYAISTDEFAWDSQSATTPESPTGQLFQHHEERGRRIVLFARQHRENRLGPEPYMCLGTVKYISHEGSKPMHIRWSLDRPMPASMFQIAKIAS</sequence>
<evidence type="ECO:0000313" key="3">
    <source>
        <dbReference type="EMBL" id="ATF63229.1"/>
    </source>
</evidence>
<dbReference type="GO" id="GO:0004386">
    <property type="term" value="F:helicase activity"/>
    <property type="evidence" value="ECO:0007669"/>
    <property type="project" value="UniProtKB-KW"/>
</dbReference>
<dbReference type="InterPro" id="IPR021835">
    <property type="entry name" value="DUF3427"/>
</dbReference>
<dbReference type="Gene3D" id="3.40.50.300">
    <property type="entry name" value="P-loop containing nucleotide triphosphate hydrolases"/>
    <property type="match status" value="2"/>
</dbReference>
<dbReference type="PROSITE" id="PS51192">
    <property type="entry name" value="HELICASE_ATP_BIND_1"/>
    <property type="match status" value="1"/>
</dbReference>
<dbReference type="EMBL" id="CP023510">
    <property type="protein sequence ID" value="ATF63229.1"/>
    <property type="molecule type" value="Genomic_DNA"/>
</dbReference>
<dbReference type="RefSeq" id="WP_096740912.1">
    <property type="nucleotide sequence ID" value="NZ_CP023510.1"/>
</dbReference>
<dbReference type="Pfam" id="PF04851">
    <property type="entry name" value="ResIII"/>
    <property type="match status" value="1"/>
</dbReference>
<dbReference type="GO" id="GO:0003677">
    <property type="term" value="F:DNA binding"/>
    <property type="evidence" value="ECO:0007669"/>
    <property type="project" value="InterPro"/>
</dbReference>
<dbReference type="Pfam" id="PF13091">
    <property type="entry name" value="PLDc_2"/>
    <property type="match status" value="1"/>
</dbReference>
<evidence type="ECO:0000259" key="1">
    <source>
        <dbReference type="PROSITE" id="PS51192"/>
    </source>
</evidence>
<protein>
    <submittedName>
        <fullName evidence="3">Helicase</fullName>
    </submittedName>
</protein>
<dbReference type="InterPro" id="IPR025202">
    <property type="entry name" value="PLD-like_dom"/>
</dbReference>
<dbReference type="InterPro" id="IPR014001">
    <property type="entry name" value="Helicase_ATP-bd"/>
</dbReference>
<dbReference type="AlphaFoldDB" id="A0A291DG22"/>
<keyword evidence="3" id="KW-0347">Helicase</keyword>
<dbReference type="CDD" id="cd18799">
    <property type="entry name" value="SF2_C_EcoAI-like"/>
    <property type="match status" value="1"/>
</dbReference>
<reference evidence="4" key="1">
    <citation type="submission" date="2017-09" db="EMBL/GenBank/DDBJ databases">
        <title>FDA dAtabase for Regulatory Grade micrObial Sequences (FDA-ARGOS): Supporting development and validation of Infectious Disease Dx tests.</title>
        <authorList>
            <person name="Minogue T."/>
            <person name="Wolcott M."/>
            <person name="Wasieloski L."/>
            <person name="Aguilar W."/>
            <person name="Moore D."/>
            <person name="Tallon L."/>
            <person name="Sadzewicz L."/>
            <person name="Ott S."/>
            <person name="Zhao X."/>
            <person name="Nagaraj S."/>
            <person name="Vavikolanu K."/>
            <person name="Aluvathingal J."/>
            <person name="Nadendla S."/>
            <person name="Sichtig H."/>
        </authorList>
    </citation>
    <scope>NUCLEOTIDE SEQUENCE [LARGE SCALE GENOMIC DNA]</scope>
    <source>
        <strain evidence="4">FDAARGOS_369</strain>
    </source>
</reference>
<dbReference type="SMART" id="SM00490">
    <property type="entry name" value="HELICc"/>
    <property type="match status" value="1"/>
</dbReference>
<dbReference type="Pfam" id="PF00271">
    <property type="entry name" value="Helicase_C"/>
    <property type="match status" value="1"/>
</dbReference>
<dbReference type="SUPFAM" id="SSF56024">
    <property type="entry name" value="Phospholipase D/nuclease"/>
    <property type="match status" value="1"/>
</dbReference>
<gene>
    <name evidence="3" type="ORF">CO690_05885</name>
</gene>
<dbReference type="GO" id="GO:0005524">
    <property type="term" value="F:ATP binding"/>
    <property type="evidence" value="ECO:0007669"/>
    <property type="project" value="InterPro"/>
</dbReference>
<dbReference type="CDD" id="cd18032">
    <property type="entry name" value="DEXHc_RE_I_III_res"/>
    <property type="match status" value="1"/>
</dbReference>
<feature type="domain" description="Helicase C-terminal" evidence="2">
    <location>
        <begin position="544"/>
        <end position="745"/>
    </location>
</feature>
<dbReference type="SUPFAM" id="SSF52540">
    <property type="entry name" value="P-loop containing nucleoside triphosphate hydrolases"/>
    <property type="match status" value="1"/>
</dbReference>
<proteinExistence type="predicted"/>
<dbReference type="REBASE" id="222068">
    <property type="entry name" value="Rmu369ORF5885P"/>
</dbReference>
<dbReference type="SMART" id="SM00487">
    <property type="entry name" value="DEXDc"/>
    <property type="match status" value="1"/>
</dbReference>
<dbReference type="Pfam" id="PF11907">
    <property type="entry name" value="DUF3427"/>
    <property type="match status" value="1"/>
</dbReference>
<evidence type="ECO:0000313" key="4">
    <source>
        <dbReference type="Proteomes" id="UP000218628"/>
    </source>
</evidence>
<keyword evidence="3" id="KW-0067">ATP-binding</keyword>
<dbReference type="PANTHER" id="PTHR47962">
    <property type="entry name" value="ATP-DEPENDENT HELICASE LHR-RELATED-RELATED"/>
    <property type="match status" value="1"/>
</dbReference>
<dbReference type="InterPro" id="IPR001650">
    <property type="entry name" value="Helicase_C-like"/>
</dbReference>
<dbReference type="InterPro" id="IPR006935">
    <property type="entry name" value="Helicase/UvrB_N"/>
</dbReference>
<keyword evidence="3" id="KW-0378">Hydrolase</keyword>
<dbReference type="InterPro" id="IPR052511">
    <property type="entry name" value="ATP-dep_Helicase"/>
</dbReference>
<name>A0A291DG22_9MICC</name>
<dbReference type="PROSITE" id="PS51194">
    <property type="entry name" value="HELICASE_CTER"/>
    <property type="match status" value="1"/>
</dbReference>
<keyword evidence="3" id="KW-0547">Nucleotide-binding</keyword>
<accession>A0A291DG22</accession>
<dbReference type="GO" id="GO:0016887">
    <property type="term" value="F:ATP hydrolysis activity"/>
    <property type="evidence" value="ECO:0007669"/>
    <property type="project" value="TreeGrafter"/>
</dbReference>